<feature type="compositionally biased region" description="Basic and acidic residues" evidence="1">
    <location>
        <begin position="334"/>
        <end position="355"/>
    </location>
</feature>
<feature type="compositionally biased region" description="Low complexity" evidence="1">
    <location>
        <begin position="369"/>
        <end position="385"/>
    </location>
</feature>
<comment type="caution">
    <text evidence="2">The sequence shown here is derived from an EMBL/GenBank/DDBJ whole genome shotgun (WGS) entry which is preliminary data.</text>
</comment>
<gene>
    <name evidence="2" type="ORF">VaNZ11_009918</name>
</gene>
<proteinExistence type="predicted"/>
<dbReference type="Proteomes" id="UP001165090">
    <property type="component" value="Unassembled WGS sequence"/>
</dbReference>
<accession>A0ABQ5S9U0</accession>
<dbReference type="InterPro" id="IPR001680">
    <property type="entry name" value="WD40_rpt"/>
</dbReference>
<evidence type="ECO:0000256" key="1">
    <source>
        <dbReference type="SAM" id="MobiDB-lite"/>
    </source>
</evidence>
<organism evidence="2 3">
    <name type="scientific">Volvox africanus</name>
    <dbReference type="NCBI Taxonomy" id="51714"/>
    <lineage>
        <taxon>Eukaryota</taxon>
        <taxon>Viridiplantae</taxon>
        <taxon>Chlorophyta</taxon>
        <taxon>core chlorophytes</taxon>
        <taxon>Chlorophyceae</taxon>
        <taxon>CS clade</taxon>
        <taxon>Chlamydomonadales</taxon>
        <taxon>Volvocaceae</taxon>
        <taxon>Volvox</taxon>
    </lineage>
</organism>
<dbReference type="EMBL" id="BSDZ01000028">
    <property type="protein sequence ID" value="GLI66223.1"/>
    <property type="molecule type" value="Genomic_DNA"/>
</dbReference>
<keyword evidence="3" id="KW-1185">Reference proteome</keyword>
<dbReference type="Gene3D" id="2.130.10.10">
    <property type="entry name" value="YVTN repeat-like/Quinoprotein amine dehydrogenase"/>
    <property type="match status" value="2"/>
</dbReference>
<sequence>MGDPGTFVAVSSTTAKVCCLDADGKPAYLRQESASQPHGSVNWLKNGKAFLTTPGGNVTCIIENEKEKQHIILSLPSGPLLGRVSGDGKCLVLVQSGVPGSINVYDLQSLLGSPGPAKPPVVLQDHDRPILAIAASYCTTHIASSNSTGAVYLHEAGSGVRSTLGALPGGAMLVTPKRCLAFSQIKEPLRLAAGADDGQVIVWQILPMAMGPIVMPIKLRGRVMGVGFAKYKKQHSHLLLACSESGQLVVMDMRHFPNIQGQGQSVSVELSVAVSCMAVRDDGQLVAIGTKDGRVGLIRVEDLTTHGQNVTKLGCIRVFDLGTHLDVVDISFQRPREHRDSRDAREARDNRESRESTPAAPVPAPGSEPQPATQQAPPADAADGRLGSGGIEELGEGELLVEEPPLKRHATHSVLMAAGSGSQRQSQLEKQEGQATRHAPATSSGPASSAATTASQRQQPASTTSAAGMAGKTATRTTATSAQPAAPGTTATAAASVVAGSSAVASGPTSGQIGPVSMQSLAARHTGVTPIVIPGGAASGGHPRRPSDVGGSTVSPGAQAATEEAVSGGEGHQTHPSPSGRTLVGGAVASTSSPASSPRPRSPRATMSGGGYPLIRPYGSVGGENMSAANLRTYLDDFRQEVRDLVRGLQADMVRQAVAAEMAHRNDIALLQQENKILWEEVRRLSQQLDANLRFGLLSQNGAPWQ</sequence>
<protein>
    <submittedName>
        <fullName evidence="2">Uncharacterized protein</fullName>
    </submittedName>
</protein>
<dbReference type="SMART" id="SM00320">
    <property type="entry name" value="WD40"/>
    <property type="match status" value="3"/>
</dbReference>
<name>A0ABQ5S9U0_9CHLO</name>
<feature type="compositionally biased region" description="Low complexity" evidence="1">
    <location>
        <begin position="589"/>
        <end position="606"/>
    </location>
</feature>
<reference evidence="2 3" key="1">
    <citation type="journal article" date="2023" name="IScience">
        <title>Expanded male sex-determining region conserved during the evolution of homothallism in the green alga Volvox.</title>
        <authorList>
            <person name="Yamamoto K."/>
            <person name="Matsuzaki R."/>
            <person name="Mahakham W."/>
            <person name="Heman W."/>
            <person name="Sekimoto H."/>
            <person name="Kawachi M."/>
            <person name="Minakuchi Y."/>
            <person name="Toyoda A."/>
            <person name="Nozaki H."/>
        </authorList>
    </citation>
    <scope>NUCLEOTIDE SEQUENCE [LARGE SCALE GENOMIC DNA]</scope>
    <source>
        <strain evidence="2 3">NIES-4468</strain>
    </source>
</reference>
<feature type="region of interest" description="Disordered" evidence="1">
    <location>
        <begin position="419"/>
        <end position="486"/>
    </location>
</feature>
<feature type="region of interest" description="Disordered" evidence="1">
    <location>
        <begin position="532"/>
        <end position="612"/>
    </location>
</feature>
<feature type="region of interest" description="Disordered" evidence="1">
    <location>
        <begin position="334"/>
        <end position="391"/>
    </location>
</feature>
<dbReference type="InterPro" id="IPR015943">
    <property type="entry name" value="WD40/YVTN_repeat-like_dom_sf"/>
</dbReference>
<evidence type="ECO:0000313" key="2">
    <source>
        <dbReference type="EMBL" id="GLI66223.1"/>
    </source>
</evidence>
<evidence type="ECO:0000313" key="3">
    <source>
        <dbReference type="Proteomes" id="UP001165090"/>
    </source>
</evidence>
<feature type="compositionally biased region" description="Low complexity" evidence="1">
    <location>
        <begin position="439"/>
        <end position="486"/>
    </location>
</feature>
<dbReference type="SUPFAM" id="SSF50978">
    <property type="entry name" value="WD40 repeat-like"/>
    <property type="match status" value="1"/>
</dbReference>
<dbReference type="InterPro" id="IPR036322">
    <property type="entry name" value="WD40_repeat_dom_sf"/>
</dbReference>